<protein>
    <submittedName>
        <fullName evidence="1">Unannotated protein</fullName>
    </submittedName>
</protein>
<organism evidence="1">
    <name type="scientific">freshwater metagenome</name>
    <dbReference type="NCBI Taxonomy" id="449393"/>
    <lineage>
        <taxon>unclassified sequences</taxon>
        <taxon>metagenomes</taxon>
        <taxon>ecological metagenomes</taxon>
    </lineage>
</organism>
<dbReference type="Gene3D" id="3.40.30.10">
    <property type="entry name" value="Glutaredoxin"/>
    <property type="match status" value="1"/>
</dbReference>
<evidence type="ECO:0000313" key="1">
    <source>
        <dbReference type="EMBL" id="CAB4914155.1"/>
    </source>
</evidence>
<dbReference type="SUPFAM" id="SSF52833">
    <property type="entry name" value="Thioredoxin-like"/>
    <property type="match status" value="1"/>
</dbReference>
<dbReference type="Pfam" id="PF13743">
    <property type="entry name" value="Thioredoxin_5"/>
    <property type="match status" value="1"/>
</dbReference>
<dbReference type="InterPro" id="IPR036249">
    <property type="entry name" value="Thioredoxin-like_sf"/>
</dbReference>
<sequence>MSGVEVAYLTDPACPWSWAAEPQVRRIALEFGAAVRFTYVMRGLARTPADGPAVAREALEASAASGMPVDPRLWLERPPASTNPACLAVKAAGEQGRDGELLRCLREGFFLDGAPLDTADGLLAAARTLPGLDAARLAIDLRSSATVEAFGADLERVAPHVAQPGPLFLVGGAPVAPDALRDALLAAGAEPSWAAEPGVEEAVALLGRASVAELAAVCGLPAARAAMELWRLAGEWRVLPERVLAADVWRTA</sequence>
<reference evidence="1" key="1">
    <citation type="submission" date="2020-05" db="EMBL/GenBank/DDBJ databases">
        <authorList>
            <person name="Chiriac C."/>
            <person name="Salcher M."/>
            <person name="Ghai R."/>
            <person name="Kavagutti S V."/>
        </authorList>
    </citation>
    <scope>NUCLEOTIDE SEQUENCE</scope>
</reference>
<gene>
    <name evidence="1" type="ORF">UFOPK3674_00119</name>
</gene>
<dbReference type="EMBL" id="CAFBMX010000001">
    <property type="protein sequence ID" value="CAB4914155.1"/>
    <property type="molecule type" value="Genomic_DNA"/>
</dbReference>
<name>A0A6J7HCC5_9ZZZZ</name>
<dbReference type="AlphaFoldDB" id="A0A6J7HCC5"/>
<accession>A0A6J7HCC5</accession>
<proteinExistence type="predicted"/>